<keyword evidence="1" id="KW-0472">Membrane</keyword>
<evidence type="ECO:0000256" key="1">
    <source>
        <dbReference type="SAM" id="Phobius"/>
    </source>
</evidence>
<protein>
    <submittedName>
        <fullName evidence="2">Uncharacterized protein</fullName>
    </submittedName>
</protein>
<name>A0A803N975_CHEQI</name>
<dbReference type="AlphaFoldDB" id="A0A803N975"/>
<keyword evidence="1" id="KW-1133">Transmembrane helix</keyword>
<accession>A0A803N975</accession>
<evidence type="ECO:0000313" key="2">
    <source>
        <dbReference type="EnsemblPlants" id="AUR62042455-RA:cds"/>
    </source>
</evidence>
<feature type="transmembrane region" description="Helical" evidence="1">
    <location>
        <begin position="20"/>
        <end position="44"/>
    </location>
</feature>
<evidence type="ECO:0000313" key="3">
    <source>
        <dbReference type="Proteomes" id="UP000596660"/>
    </source>
</evidence>
<keyword evidence="1" id="KW-0812">Transmembrane</keyword>
<reference evidence="2" key="2">
    <citation type="submission" date="2021-03" db="UniProtKB">
        <authorList>
            <consortium name="EnsemblPlants"/>
        </authorList>
    </citation>
    <scope>IDENTIFICATION</scope>
</reference>
<keyword evidence="3" id="KW-1185">Reference proteome</keyword>
<dbReference type="Gramene" id="AUR62042455-RA">
    <property type="protein sequence ID" value="AUR62042455-RA:cds"/>
    <property type="gene ID" value="AUR62042455"/>
</dbReference>
<dbReference type="EnsemblPlants" id="AUR62042455-RA">
    <property type="protein sequence ID" value="AUR62042455-RA:cds"/>
    <property type="gene ID" value="AUR62042455"/>
</dbReference>
<dbReference type="Proteomes" id="UP000596660">
    <property type="component" value="Unplaced"/>
</dbReference>
<sequence length="151" mass="16684">MGLWLKSRLLGRGLTGLPLVGYASLSIPLQLGILSLFLLLFVNFSLRTSGKGRVGLRLKDGVGPLVTDLEKAFDKKWYHNFFFVRIDSLGGDCDFLIDTVEAEVSKLKQGSQSPSLIDKLYELSADEISFIKLTQSEAVIQIKSLDDSDSE</sequence>
<reference evidence="2" key="1">
    <citation type="journal article" date="2017" name="Nature">
        <title>The genome of Chenopodium quinoa.</title>
        <authorList>
            <person name="Jarvis D.E."/>
            <person name="Ho Y.S."/>
            <person name="Lightfoot D.J."/>
            <person name="Schmoeckel S.M."/>
            <person name="Li B."/>
            <person name="Borm T.J.A."/>
            <person name="Ohyanagi H."/>
            <person name="Mineta K."/>
            <person name="Michell C.T."/>
            <person name="Saber N."/>
            <person name="Kharbatia N.M."/>
            <person name="Rupper R.R."/>
            <person name="Sharp A.R."/>
            <person name="Dally N."/>
            <person name="Boughton B.A."/>
            <person name="Woo Y.H."/>
            <person name="Gao G."/>
            <person name="Schijlen E.G.W.M."/>
            <person name="Guo X."/>
            <person name="Momin A.A."/>
            <person name="Negrao S."/>
            <person name="Al-Babili S."/>
            <person name="Gehring C."/>
            <person name="Roessner U."/>
            <person name="Jung C."/>
            <person name="Murphy K."/>
            <person name="Arold S.T."/>
            <person name="Gojobori T."/>
            <person name="van der Linden C.G."/>
            <person name="van Loo E.N."/>
            <person name="Jellen E.N."/>
            <person name="Maughan P.J."/>
            <person name="Tester M."/>
        </authorList>
    </citation>
    <scope>NUCLEOTIDE SEQUENCE [LARGE SCALE GENOMIC DNA]</scope>
    <source>
        <strain evidence="2">cv. PI 614886</strain>
    </source>
</reference>
<organism evidence="2 3">
    <name type="scientific">Chenopodium quinoa</name>
    <name type="common">Quinoa</name>
    <dbReference type="NCBI Taxonomy" id="63459"/>
    <lineage>
        <taxon>Eukaryota</taxon>
        <taxon>Viridiplantae</taxon>
        <taxon>Streptophyta</taxon>
        <taxon>Embryophyta</taxon>
        <taxon>Tracheophyta</taxon>
        <taxon>Spermatophyta</taxon>
        <taxon>Magnoliopsida</taxon>
        <taxon>eudicotyledons</taxon>
        <taxon>Gunneridae</taxon>
        <taxon>Pentapetalae</taxon>
        <taxon>Caryophyllales</taxon>
        <taxon>Chenopodiaceae</taxon>
        <taxon>Chenopodioideae</taxon>
        <taxon>Atripliceae</taxon>
        <taxon>Chenopodium</taxon>
    </lineage>
</organism>
<proteinExistence type="predicted"/>